<evidence type="ECO:0000313" key="1">
    <source>
        <dbReference type="EMBL" id="PIL29050.1"/>
    </source>
</evidence>
<dbReference type="EMBL" id="AYKW01000023">
    <property type="protein sequence ID" value="PIL29050.1"/>
    <property type="molecule type" value="Genomic_DNA"/>
</dbReference>
<proteinExistence type="predicted"/>
<comment type="caution">
    <text evidence="1">The sequence shown here is derived from an EMBL/GenBank/DDBJ whole genome shotgun (WGS) entry which is preliminary data.</text>
</comment>
<name>A0A2G8S5J7_9APHY</name>
<protein>
    <submittedName>
        <fullName evidence="1">Uncharacterized protein</fullName>
    </submittedName>
</protein>
<accession>A0A2G8S5J7</accession>
<reference evidence="1 2" key="1">
    <citation type="journal article" date="2015" name="Sci. Rep.">
        <title>Chromosome-level genome map provides insights into diverse defense mechanisms in the medicinal fungus Ganoderma sinense.</title>
        <authorList>
            <person name="Zhu Y."/>
            <person name="Xu J."/>
            <person name="Sun C."/>
            <person name="Zhou S."/>
            <person name="Xu H."/>
            <person name="Nelson D.R."/>
            <person name="Qian J."/>
            <person name="Song J."/>
            <person name="Luo H."/>
            <person name="Xiang L."/>
            <person name="Li Y."/>
            <person name="Xu Z."/>
            <person name="Ji A."/>
            <person name="Wang L."/>
            <person name="Lu S."/>
            <person name="Hayward A."/>
            <person name="Sun W."/>
            <person name="Li X."/>
            <person name="Schwartz D.C."/>
            <person name="Wang Y."/>
            <person name="Chen S."/>
        </authorList>
    </citation>
    <scope>NUCLEOTIDE SEQUENCE [LARGE SCALE GENOMIC DNA]</scope>
    <source>
        <strain evidence="1 2">ZZ0214-1</strain>
    </source>
</reference>
<sequence length="183" mass="19633">MTPSCARKGCCCCFSGAMNCEMELCSSARPSSTLPTALSTDILPGPSVPGEDTTTDAPVRDVAALPDRVRAALPLPLRLRLVRGITSLSLRAGSSPAECATSHLSPFISRSRRSRSRSSTSTLCTSSARSSAWRSVRLRRYDERRLYLSTCCCRASRRSCAVAFSSASTFRARSSRTGVPGDE</sequence>
<dbReference type="AlphaFoldDB" id="A0A2G8S5J7"/>
<keyword evidence="2" id="KW-1185">Reference proteome</keyword>
<gene>
    <name evidence="1" type="ORF">GSI_09098</name>
</gene>
<dbReference type="Proteomes" id="UP000230002">
    <property type="component" value="Unassembled WGS sequence"/>
</dbReference>
<evidence type="ECO:0000313" key="2">
    <source>
        <dbReference type="Proteomes" id="UP000230002"/>
    </source>
</evidence>
<organism evidence="1 2">
    <name type="scientific">Ganoderma sinense ZZ0214-1</name>
    <dbReference type="NCBI Taxonomy" id="1077348"/>
    <lineage>
        <taxon>Eukaryota</taxon>
        <taxon>Fungi</taxon>
        <taxon>Dikarya</taxon>
        <taxon>Basidiomycota</taxon>
        <taxon>Agaricomycotina</taxon>
        <taxon>Agaricomycetes</taxon>
        <taxon>Polyporales</taxon>
        <taxon>Polyporaceae</taxon>
        <taxon>Ganoderma</taxon>
    </lineage>
</organism>